<dbReference type="EMBL" id="BEGY01000047">
    <property type="protein sequence ID" value="GAX79976.1"/>
    <property type="molecule type" value="Genomic_DNA"/>
</dbReference>
<organism evidence="3 4">
    <name type="scientific">Chlamydomonas eustigma</name>
    <dbReference type="NCBI Taxonomy" id="1157962"/>
    <lineage>
        <taxon>Eukaryota</taxon>
        <taxon>Viridiplantae</taxon>
        <taxon>Chlorophyta</taxon>
        <taxon>core chlorophytes</taxon>
        <taxon>Chlorophyceae</taxon>
        <taxon>CS clade</taxon>
        <taxon>Chlamydomonadales</taxon>
        <taxon>Chlamydomonadaceae</taxon>
        <taxon>Chlamydomonas</taxon>
    </lineage>
</organism>
<evidence type="ECO:0000256" key="1">
    <source>
        <dbReference type="SAM" id="MobiDB-lite"/>
    </source>
</evidence>
<sequence>MKTLFFPWCWLLAAPYLMCLLDVAISHTTGPSEGTSGMNATIPPGHRHDFNHSTKPWHNHSSHPMIPPGSRSAYNETTTTSRSNFTSRPPLAPKMMRHVPQNNTIHSSGRRQVLQGRPSVLTREPQNMLNSSGYLMREDHSHGPVVLAGMWNHSHHAHWSMHGNYSHGKRGGCNHSGMYKGAHGTWGMIGNHSYGDEVWPLNKSLHGEWSVDKVDMTGNLSGHQECPGE</sequence>
<feature type="chain" id="PRO_5012400094" evidence="2">
    <location>
        <begin position="27"/>
        <end position="229"/>
    </location>
</feature>
<keyword evidence="2" id="KW-0732">Signal</keyword>
<accession>A0A250XAA7</accession>
<feature type="signal peptide" evidence="2">
    <location>
        <begin position="1"/>
        <end position="26"/>
    </location>
</feature>
<name>A0A250XAA7_9CHLO</name>
<dbReference type="Proteomes" id="UP000232323">
    <property type="component" value="Unassembled WGS sequence"/>
</dbReference>
<evidence type="ECO:0000313" key="3">
    <source>
        <dbReference type="EMBL" id="GAX79976.1"/>
    </source>
</evidence>
<feature type="region of interest" description="Disordered" evidence="1">
    <location>
        <begin position="73"/>
        <end position="95"/>
    </location>
</feature>
<keyword evidence="4" id="KW-1185">Reference proteome</keyword>
<comment type="caution">
    <text evidence="3">The sequence shown here is derived from an EMBL/GenBank/DDBJ whole genome shotgun (WGS) entry which is preliminary data.</text>
</comment>
<protein>
    <submittedName>
        <fullName evidence="3">Uncharacterized protein</fullName>
    </submittedName>
</protein>
<proteinExistence type="predicted"/>
<dbReference type="AlphaFoldDB" id="A0A250XAA7"/>
<evidence type="ECO:0000313" key="4">
    <source>
        <dbReference type="Proteomes" id="UP000232323"/>
    </source>
</evidence>
<reference evidence="3 4" key="1">
    <citation type="submission" date="2017-08" db="EMBL/GenBank/DDBJ databases">
        <title>Acidophilic green algal genome provides insights into adaptation to an acidic environment.</title>
        <authorList>
            <person name="Hirooka S."/>
            <person name="Hirose Y."/>
            <person name="Kanesaki Y."/>
            <person name="Higuchi S."/>
            <person name="Fujiwara T."/>
            <person name="Onuma R."/>
            <person name="Era A."/>
            <person name="Ohbayashi R."/>
            <person name="Uzuka A."/>
            <person name="Nozaki H."/>
            <person name="Yoshikawa H."/>
            <person name="Miyagishima S.Y."/>
        </authorList>
    </citation>
    <scope>NUCLEOTIDE SEQUENCE [LARGE SCALE GENOMIC DNA]</scope>
    <source>
        <strain evidence="3 4">NIES-2499</strain>
    </source>
</reference>
<evidence type="ECO:0000256" key="2">
    <source>
        <dbReference type="SAM" id="SignalP"/>
    </source>
</evidence>
<feature type="compositionally biased region" description="Low complexity" evidence="1">
    <location>
        <begin position="77"/>
        <end position="88"/>
    </location>
</feature>
<gene>
    <name evidence="3" type="ORF">CEUSTIGMA_g7415.t1</name>
</gene>